<evidence type="ECO:0000313" key="4">
    <source>
        <dbReference type="Proteomes" id="UP000327013"/>
    </source>
</evidence>
<dbReference type="InterPro" id="IPR001005">
    <property type="entry name" value="SANT/Myb"/>
</dbReference>
<feature type="compositionally biased region" description="Polar residues" evidence="1">
    <location>
        <begin position="376"/>
        <end position="385"/>
    </location>
</feature>
<evidence type="ECO:0000313" key="3">
    <source>
        <dbReference type="EMBL" id="KAB8349526.1"/>
    </source>
</evidence>
<comment type="caution">
    <text evidence="3">The sequence shown here is derived from an EMBL/GenBank/DDBJ whole genome shotgun (WGS) entry which is preliminary data.</text>
</comment>
<dbReference type="PANTHER" id="PTHR22929">
    <property type="entry name" value="RNA POLYMERASE III TRANSCRIPTION INITIATION FACTOR B"/>
    <property type="match status" value="1"/>
</dbReference>
<dbReference type="SUPFAM" id="SSF46689">
    <property type="entry name" value="Homeodomain-like"/>
    <property type="match status" value="1"/>
</dbReference>
<dbReference type="CDD" id="cd00167">
    <property type="entry name" value="SANT"/>
    <property type="match status" value="1"/>
</dbReference>
<feature type="region of interest" description="Disordered" evidence="1">
    <location>
        <begin position="1"/>
        <end position="451"/>
    </location>
</feature>
<accession>A0A5N6KVW6</accession>
<feature type="compositionally biased region" description="Basic and acidic residues" evidence="1">
    <location>
        <begin position="470"/>
        <end position="494"/>
    </location>
</feature>
<dbReference type="AlphaFoldDB" id="A0A5N6KVW6"/>
<feature type="region of interest" description="Disordered" evidence="1">
    <location>
        <begin position="470"/>
        <end position="500"/>
    </location>
</feature>
<feature type="domain" description="Myb-like" evidence="2">
    <location>
        <begin position="569"/>
        <end position="617"/>
    </location>
</feature>
<dbReference type="PANTHER" id="PTHR22929:SF0">
    <property type="entry name" value="TRANSCRIPTION FACTOR TFIIIB COMPONENT B'' HOMOLOG"/>
    <property type="match status" value="1"/>
</dbReference>
<feature type="compositionally biased region" description="Basic and acidic residues" evidence="1">
    <location>
        <begin position="439"/>
        <end position="451"/>
    </location>
</feature>
<protein>
    <recommendedName>
        <fullName evidence="2">Myb-like domain-containing protein</fullName>
    </recommendedName>
</protein>
<feature type="compositionally biased region" description="Basic residues" evidence="1">
    <location>
        <begin position="12"/>
        <end position="27"/>
    </location>
</feature>
<dbReference type="OrthoDB" id="272624at2759"/>
<dbReference type="InterPro" id="IPR009057">
    <property type="entry name" value="Homeodomain-like_sf"/>
</dbReference>
<feature type="compositionally biased region" description="Basic and acidic residues" evidence="1">
    <location>
        <begin position="666"/>
        <end position="702"/>
    </location>
</feature>
<organism evidence="3 4">
    <name type="scientific">Carpinus fangiana</name>
    <dbReference type="NCBI Taxonomy" id="176857"/>
    <lineage>
        <taxon>Eukaryota</taxon>
        <taxon>Viridiplantae</taxon>
        <taxon>Streptophyta</taxon>
        <taxon>Embryophyta</taxon>
        <taxon>Tracheophyta</taxon>
        <taxon>Spermatophyta</taxon>
        <taxon>Magnoliopsida</taxon>
        <taxon>eudicotyledons</taxon>
        <taxon>Gunneridae</taxon>
        <taxon>Pentapetalae</taxon>
        <taxon>rosids</taxon>
        <taxon>fabids</taxon>
        <taxon>Fagales</taxon>
        <taxon>Betulaceae</taxon>
        <taxon>Carpinus</taxon>
    </lineage>
</organism>
<dbReference type="GO" id="GO:0070898">
    <property type="term" value="P:RNA polymerase III preinitiation complex assembly"/>
    <property type="evidence" value="ECO:0007669"/>
    <property type="project" value="TreeGrafter"/>
</dbReference>
<dbReference type="InterPro" id="IPR039467">
    <property type="entry name" value="TFIIIB_B''_Myb"/>
</dbReference>
<evidence type="ECO:0000259" key="2">
    <source>
        <dbReference type="SMART" id="SM00717"/>
    </source>
</evidence>
<feature type="compositionally biased region" description="Polar residues" evidence="1">
    <location>
        <begin position="400"/>
        <end position="409"/>
    </location>
</feature>
<evidence type="ECO:0000256" key="1">
    <source>
        <dbReference type="SAM" id="MobiDB-lite"/>
    </source>
</evidence>
<dbReference type="GO" id="GO:0000126">
    <property type="term" value="C:transcription factor TFIIIB complex"/>
    <property type="evidence" value="ECO:0007669"/>
    <property type="project" value="TreeGrafter"/>
</dbReference>
<feature type="compositionally biased region" description="Low complexity" evidence="1">
    <location>
        <begin position="36"/>
        <end position="48"/>
    </location>
</feature>
<feature type="compositionally biased region" description="Basic and acidic residues" evidence="1">
    <location>
        <begin position="157"/>
        <end position="170"/>
    </location>
</feature>
<reference evidence="3 4" key="1">
    <citation type="submission" date="2019-06" db="EMBL/GenBank/DDBJ databases">
        <title>A chromosomal-level reference genome of Carpinus fangiana (Coryloideae, Betulaceae).</title>
        <authorList>
            <person name="Yang X."/>
            <person name="Wang Z."/>
            <person name="Zhang L."/>
            <person name="Hao G."/>
            <person name="Liu J."/>
            <person name="Yang Y."/>
        </authorList>
    </citation>
    <scope>NUCLEOTIDE SEQUENCE [LARGE SCALE GENOMIC DNA]</scope>
    <source>
        <strain evidence="3">Cfa_2016G</strain>
        <tissue evidence="3">Leaf</tissue>
    </source>
</reference>
<dbReference type="Gene3D" id="1.10.10.60">
    <property type="entry name" value="Homeodomain-like"/>
    <property type="match status" value="1"/>
</dbReference>
<feature type="compositionally biased region" description="Polar residues" evidence="1">
    <location>
        <begin position="174"/>
        <end position="183"/>
    </location>
</feature>
<gene>
    <name evidence="3" type="ORF">FH972_023552</name>
</gene>
<feature type="compositionally biased region" description="Low complexity" evidence="1">
    <location>
        <begin position="273"/>
        <end position="287"/>
    </location>
</feature>
<name>A0A5N6KVW6_9ROSI</name>
<dbReference type="Pfam" id="PF15963">
    <property type="entry name" value="Myb_DNA-bind_7"/>
    <property type="match status" value="1"/>
</dbReference>
<feature type="compositionally biased region" description="Acidic residues" evidence="1">
    <location>
        <begin position="257"/>
        <end position="267"/>
    </location>
</feature>
<feature type="region of interest" description="Disordered" evidence="1">
    <location>
        <begin position="666"/>
        <end position="734"/>
    </location>
</feature>
<sequence>MPSFGTAVINKSGKKLAPKAPAQRRRPQLTAPTPPASAAESRPSTAEPEPAEPPSKRQRIDNLQEGQDDSPAAGQQLPSPPPTQRPASREGQRSLASEVNATPAPSAVSAPAQSPIQTTASRVSEPVSIQDPPPSAPRSRSNRKRKEAPSVFEETEDRVTGEQPSERAVDSADVSIQQIDETQTPTPRKRRKTTAVEPQAVPHATLDSAGEPSGTGTSGEQLVDGRSEPMSNRNGTRSRKRKDRDAQPDTSAGIEPTQDEASVDSEETSAQNTRARTQATAKTAAPARRVRKAKTGPPEADVDPAATEHPAPRGRGRRKKVVSEAIVRDDDDEDAGVDDQAAGSADQSGEQQDEPPAPATKPTRKPRQPRKKKQTSDQAPESGPQTSPPEVEGESRTSEQAESTGTPSTSKKRARAATPEDAETHEIDPANVSMTALTRDNRMGKKSKLERSMQEIDFDEVKRKRKEAEARAFERGELERSEQEVNARLERAGEQDTVSSAPRTKIVNGQIVIDNSSLVVDRHAAAAAEAANEPIEEIEEQDLTAHVTSHSWVHDSRRDPEERRLMKMKSDPWSVEETDRFYTQLSMFGTDFFIISKAFPGKTRRQIKLKFVREERADLSRINNALLGDTSVPMDISAYSVATGRAESYYKDPEALKRELAEDELRQKEDIEKQREEAEQAQREKQRKAAEKTAAAQKERAAKRAGQKKKNRAAHPLGPGAEGVEVAVEPAPDA</sequence>
<dbReference type="GO" id="GO:0001156">
    <property type="term" value="F:TFIIIC-class transcription factor complex binding"/>
    <property type="evidence" value="ECO:0007669"/>
    <property type="project" value="TreeGrafter"/>
</dbReference>
<feature type="compositionally biased region" description="Basic residues" evidence="1">
    <location>
        <begin position="703"/>
        <end position="713"/>
    </location>
</feature>
<keyword evidence="4" id="KW-1185">Reference proteome</keyword>
<feature type="compositionally biased region" description="Low complexity" evidence="1">
    <location>
        <begin position="103"/>
        <end position="115"/>
    </location>
</feature>
<dbReference type="Proteomes" id="UP000327013">
    <property type="component" value="Unassembled WGS sequence"/>
</dbReference>
<proteinExistence type="predicted"/>
<dbReference type="EMBL" id="VIBQ01000014">
    <property type="protein sequence ID" value="KAB8349526.1"/>
    <property type="molecule type" value="Genomic_DNA"/>
</dbReference>
<dbReference type="SMART" id="SM00717">
    <property type="entry name" value="SANT"/>
    <property type="match status" value="1"/>
</dbReference>
<feature type="compositionally biased region" description="Basic residues" evidence="1">
    <location>
        <begin position="362"/>
        <end position="373"/>
    </location>
</feature>